<dbReference type="InterPro" id="IPR003119">
    <property type="entry name" value="SAP_A"/>
</dbReference>
<protein>
    <recommendedName>
        <fullName evidence="11">Pulmonary surfactant-associated protein B</fullName>
    </recommendedName>
    <alternativeName>
        <fullName evidence="12">Pulmonary surfactant-associated proteolipid SPL(Phe)</fullName>
    </alternativeName>
</protein>
<dbReference type="GO" id="GO:0007585">
    <property type="term" value="P:respiratory gaseous exchange by respiratory system"/>
    <property type="evidence" value="ECO:0007669"/>
    <property type="project" value="UniProtKB-KW"/>
</dbReference>
<keyword evidence="6" id="KW-0732">Signal</keyword>
<dbReference type="GO" id="GO:0005764">
    <property type="term" value="C:lysosome"/>
    <property type="evidence" value="ECO:0007669"/>
    <property type="project" value="InterPro"/>
</dbReference>
<dbReference type="Gene3D" id="1.10.225.10">
    <property type="entry name" value="Saposin-like"/>
    <property type="match status" value="3"/>
</dbReference>
<dbReference type="GO" id="GO:0005771">
    <property type="term" value="C:multivesicular body"/>
    <property type="evidence" value="ECO:0007669"/>
    <property type="project" value="TreeGrafter"/>
</dbReference>
<dbReference type="CTD" id="6439"/>
<feature type="domain" description="Saposin B-type" evidence="13">
    <location>
        <begin position="304"/>
        <end position="384"/>
    </location>
</feature>
<evidence type="ECO:0000259" key="14">
    <source>
        <dbReference type="PROSITE" id="PS51110"/>
    </source>
</evidence>
<evidence type="ECO:0000256" key="3">
    <source>
        <dbReference type="ARBA" id="ARBA00022439"/>
    </source>
</evidence>
<reference evidence="16" key="1">
    <citation type="submission" date="2025-08" db="UniProtKB">
        <authorList>
            <consortium name="RefSeq"/>
        </authorList>
    </citation>
    <scope>IDENTIFICATION</scope>
</reference>
<keyword evidence="15" id="KW-1185">Reference proteome</keyword>
<comment type="function">
    <text evidence="10">Pulmonary surfactant-associated proteins promote alveolar stability by lowering the surface tension at the air-liquid interface in the peripheral air spaces. SP-B increases the collapse pressure of palmitic acid to nearly 70 millinewtons per meter.</text>
</comment>
<evidence type="ECO:0000256" key="1">
    <source>
        <dbReference type="ARBA" id="ARBA00004364"/>
    </source>
</evidence>
<evidence type="ECO:0000256" key="6">
    <source>
        <dbReference type="ARBA" id="ARBA00022729"/>
    </source>
</evidence>
<evidence type="ECO:0000259" key="13">
    <source>
        <dbReference type="PROSITE" id="PS50015"/>
    </source>
</evidence>
<dbReference type="InterPro" id="IPR008138">
    <property type="entry name" value="SapB_2"/>
</dbReference>
<keyword evidence="8" id="KW-1015">Disulfide bond</keyword>
<dbReference type="InterPro" id="IPR051428">
    <property type="entry name" value="Sphingo_Act-Surfact_Prot"/>
</dbReference>
<comment type="subcellular location">
    <subcellularLocation>
        <location evidence="1">Secreted</location>
        <location evidence="1">Extracellular space</location>
        <location evidence="1">Surface film</location>
    </subcellularLocation>
</comment>
<dbReference type="SMART" id="SM00741">
    <property type="entry name" value="SapB"/>
    <property type="match status" value="3"/>
</dbReference>
<keyword evidence="9" id="KW-0325">Glycoprotein</keyword>
<dbReference type="GO" id="GO:0005576">
    <property type="term" value="C:extracellular region"/>
    <property type="evidence" value="ECO:0007669"/>
    <property type="project" value="UniProtKB-SubCell"/>
</dbReference>
<evidence type="ECO:0000256" key="7">
    <source>
        <dbReference type="ARBA" id="ARBA00022737"/>
    </source>
</evidence>
<dbReference type="SMART" id="SM00162">
    <property type="entry name" value="SAPA"/>
    <property type="match status" value="2"/>
</dbReference>
<proteinExistence type="predicted"/>
<evidence type="ECO:0000313" key="15">
    <source>
        <dbReference type="Proteomes" id="UP000504612"/>
    </source>
</evidence>
<dbReference type="PRINTS" id="PR01797">
    <property type="entry name" value="SAPOSIN"/>
</dbReference>
<comment type="subunit">
    <text evidence="2">Homodimer; disulfide-linked.</text>
</comment>
<organism evidence="15 16">
    <name type="scientific">Notechis scutatus</name>
    <name type="common">mainland tiger snake</name>
    <dbReference type="NCBI Taxonomy" id="8663"/>
    <lineage>
        <taxon>Eukaryota</taxon>
        <taxon>Metazoa</taxon>
        <taxon>Chordata</taxon>
        <taxon>Craniata</taxon>
        <taxon>Vertebrata</taxon>
        <taxon>Euteleostomi</taxon>
        <taxon>Lepidosauria</taxon>
        <taxon>Squamata</taxon>
        <taxon>Bifurcata</taxon>
        <taxon>Unidentata</taxon>
        <taxon>Episquamata</taxon>
        <taxon>Toxicofera</taxon>
        <taxon>Serpentes</taxon>
        <taxon>Colubroidea</taxon>
        <taxon>Elapidae</taxon>
        <taxon>Hydrophiinae</taxon>
        <taxon>Notechis</taxon>
    </lineage>
</organism>
<name>A0A6J1VIV4_9SAUR</name>
<evidence type="ECO:0000256" key="8">
    <source>
        <dbReference type="ARBA" id="ARBA00023157"/>
    </source>
</evidence>
<evidence type="ECO:0000256" key="11">
    <source>
        <dbReference type="ARBA" id="ARBA00041094"/>
    </source>
</evidence>
<dbReference type="Pfam" id="PF03489">
    <property type="entry name" value="SapB_2"/>
    <property type="match status" value="3"/>
</dbReference>
<gene>
    <name evidence="16" type="primary">SFTPB</name>
</gene>
<feature type="domain" description="Saposin B-type" evidence="13">
    <location>
        <begin position="216"/>
        <end position="293"/>
    </location>
</feature>
<dbReference type="PROSITE" id="PS51110">
    <property type="entry name" value="SAP_A"/>
    <property type="match status" value="2"/>
</dbReference>
<dbReference type="RefSeq" id="XP_026540563.1">
    <property type="nucleotide sequence ID" value="XM_026684778.1"/>
</dbReference>
<dbReference type="PANTHER" id="PTHR11480">
    <property type="entry name" value="SAPOSIN-RELATED"/>
    <property type="match status" value="1"/>
</dbReference>
<sequence length="421" mass="45970">MPLRSHEQLALLTLALPCQFPTSSINGGRQEKVTSQSVLTSKIQNECAKGAAYWCSNLMTAIQCGALDHCVQTGWNQASNESVWNRSSNEDMCADCKQLLSILVRMAKESAFQKTLLKYLEDECTNLPLQTLIPQCQALVKDYYARLIASLEKKLDPSIICTQLGACPADLPGSQDGLMQLLRGLERLLPQLHGQVPTLPSGHTQEAPGELLLPIPLPLCWLCKTFIGKAESVIPKATIGKAMSKLCYVLPGAVAGMCQCLMEKYTVIIVDTLVSKLGPRLICGMMLMCASEENCGPESLVPAAAEGCRMCLLISSQMTASLRANRTRRAVEAALSSACSPSFSSWPQCHHFIYQHQPKLSALLMKPWDPQTICQELGACTAEQLLPRATPCAQGPTYWCSSLSAAKQCEAIQHCQDHVWL</sequence>
<accession>A0A6J1VIV4</accession>
<evidence type="ECO:0000256" key="5">
    <source>
        <dbReference type="ARBA" id="ARBA00022713"/>
    </source>
</evidence>
<keyword evidence="3" id="KW-0767">Surface film</keyword>
<dbReference type="InterPro" id="IPR008373">
    <property type="entry name" value="Saposin"/>
</dbReference>
<dbReference type="GeneID" id="113423399"/>
<evidence type="ECO:0000256" key="12">
    <source>
        <dbReference type="ARBA" id="ARBA00041785"/>
    </source>
</evidence>
<dbReference type="InterPro" id="IPR011001">
    <property type="entry name" value="Saposin-like"/>
</dbReference>
<dbReference type="FunFam" id="1.10.225.10:FF:000008">
    <property type="entry name" value="Pulmonary surfactant-associated protein B"/>
    <property type="match status" value="1"/>
</dbReference>
<dbReference type="Proteomes" id="UP000504612">
    <property type="component" value="Unplaced"/>
</dbReference>
<dbReference type="GO" id="GO:0016020">
    <property type="term" value="C:membrane"/>
    <property type="evidence" value="ECO:0007669"/>
    <property type="project" value="GOC"/>
</dbReference>
<evidence type="ECO:0000256" key="9">
    <source>
        <dbReference type="ARBA" id="ARBA00023180"/>
    </source>
</evidence>
<evidence type="ECO:0000256" key="10">
    <source>
        <dbReference type="ARBA" id="ARBA00037221"/>
    </source>
</evidence>
<keyword evidence="7" id="KW-0677">Repeat</keyword>
<keyword evidence="5" id="KW-0305">Gaseous exchange</keyword>
<keyword evidence="4" id="KW-0964">Secreted</keyword>
<dbReference type="SUPFAM" id="SSF47862">
    <property type="entry name" value="Saposin"/>
    <property type="match status" value="3"/>
</dbReference>
<dbReference type="AlphaFoldDB" id="A0A6J1VIV4"/>
<dbReference type="KEGG" id="nss:113423399"/>
<feature type="domain" description="Saposin A-type" evidence="14">
    <location>
        <begin position="385"/>
        <end position="421"/>
    </location>
</feature>
<dbReference type="PANTHER" id="PTHR11480:SF33">
    <property type="entry name" value="PULMONARY SURFACTANT-ASSOCIATED PROTEIN B"/>
    <property type="match status" value="1"/>
</dbReference>
<dbReference type="GO" id="GO:0006665">
    <property type="term" value="P:sphingolipid metabolic process"/>
    <property type="evidence" value="ECO:0007669"/>
    <property type="project" value="InterPro"/>
</dbReference>
<evidence type="ECO:0000256" key="2">
    <source>
        <dbReference type="ARBA" id="ARBA00011748"/>
    </source>
</evidence>
<evidence type="ECO:0000256" key="4">
    <source>
        <dbReference type="ARBA" id="ARBA00022525"/>
    </source>
</evidence>
<feature type="domain" description="Saposin B-type" evidence="13">
    <location>
        <begin position="89"/>
        <end position="171"/>
    </location>
</feature>
<dbReference type="Pfam" id="PF02199">
    <property type="entry name" value="SapA"/>
    <property type="match status" value="2"/>
</dbReference>
<evidence type="ECO:0000313" key="16">
    <source>
        <dbReference type="RefSeq" id="XP_026540563.1"/>
    </source>
</evidence>
<dbReference type="PROSITE" id="PS50015">
    <property type="entry name" value="SAP_B"/>
    <property type="match status" value="3"/>
</dbReference>
<dbReference type="InterPro" id="IPR008139">
    <property type="entry name" value="SaposinB_dom"/>
</dbReference>
<feature type="domain" description="Saposin A-type" evidence="14">
    <location>
        <begin position="40"/>
        <end position="80"/>
    </location>
</feature>